<gene>
    <name evidence="5" type="ORF">DTO57_11090</name>
</gene>
<comment type="caution">
    <text evidence="5">The sequence shown here is derived from an EMBL/GenBank/DDBJ whole genome shotgun (WGS) entry which is preliminary data.</text>
</comment>
<organism evidence="5 6">
    <name type="scientific">Microbacterium sorbitolivorans</name>
    <dbReference type="NCBI Taxonomy" id="1867410"/>
    <lineage>
        <taxon>Bacteria</taxon>
        <taxon>Bacillati</taxon>
        <taxon>Actinomycetota</taxon>
        <taxon>Actinomycetes</taxon>
        <taxon>Micrococcales</taxon>
        <taxon>Microbacteriaceae</taxon>
        <taxon>Microbacterium</taxon>
    </lineage>
</organism>
<keyword evidence="6" id="KW-1185">Reference proteome</keyword>
<dbReference type="GO" id="GO:0005509">
    <property type="term" value="F:calcium ion binding"/>
    <property type="evidence" value="ECO:0007669"/>
    <property type="project" value="TreeGrafter"/>
</dbReference>
<dbReference type="PRINTS" id="PR01790">
    <property type="entry name" value="SMP30FAMILY"/>
</dbReference>
<reference evidence="5 6" key="1">
    <citation type="submission" date="2018-07" db="EMBL/GenBank/DDBJ databases">
        <title>Microbacterium endoborsara sp. nov., a novel actinobacterium isolated from Borszczowia aralocaspica.</title>
        <authorList>
            <person name="An D."/>
        </authorList>
    </citation>
    <scope>NUCLEOTIDE SEQUENCE [LARGE SCALE GENOMIC DNA]</scope>
    <source>
        <strain evidence="5 6">C1.15228</strain>
    </source>
</reference>
<dbReference type="PANTHER" id="PTHR10907:SF47">
    <property type="entry name" value="REGUCALCIN"/>
    <property type="match status" value="1"/>
</dbReference>
<dbReference type="Proteomes" id="UP000253508">
    <property type="component" value="Unassembled WGS sequence"/>
</dbReference>
<dbReference type="GO" id="GO:0019853">
    <property type="term" value="P:L-ascorbic acid biosynthetic process"/>
    <property type="evidence" value="ECO:0007669"/>
    <property type="project" value="TreeGrafter"/>
</dbReference>
<dbReference type="OrthoDB" id="2633250at2"/>
<feature type="binding site" evidence="3">
    <location>
        <position position="98"/>
    </location>
    <ligand>
        <name>substrate</name>
    </ligand>
</feature>
<dbReference type="Pfam" id="PF08450">
    <property type="entry name" value="SGL"/>
    <property type="match status" value="1"/>
</dbReference>
<dbReference type="SUPFAM" id="SSF63829">
    <property type="entry name" value="Calcium-dependent phosphotriesterase"/>
    <property type="match status" value="1"/>
</dbReference>
<dbReference type="GO" id="GO:0004341">
    <property type="term" value="F:gluconolactonase activity"/>
    <property type="evidence" value="ECO:0007669"/>
    <property type="project" value="TreeGrafter"/>
</dbReference>
<evidence type="ECO:0000313" key="5">
    <source>
        <dbReference type="EMBL" id="RCK58684.1"/>
    </source>
</evidence>
<proteinExistence type="inferred from homology"/>
<keyword evidence="3" id="KW-0862">Zinc</keyword>
<sequence>MVISMTWKTISLTPHELGEGLRLVDGAPHWVNLLAGELYAHREGSTALVRKEAAPLGFADRAPDGTLIGILGTSLVSLAGDARAIGDTGLDLASNRVNDGDIAADGSVWFGTMPWQGAAGEGFVWRYSPATGEMTREIDGLAIPNGPTFLPGGESFLLADSPRGVIYEVPATAPDHRRVFAKVEGGSPDGIHVDGEGRIWNAVWGGSRVDVYEPTGALLHSIAVPVSQPTSVLVHDGHVYVTSATSDLTEPNEFDGHTLVAPLDDVI</sequence>
<name>A0A367XYL5_9MICO</name>
<feature type="domain" description="SMP-30/Gluconolactonase/LRE-like region" evidence="4">
    <location>
        <begin position="17"/>
        <end position="245"/>
    </location>
</feature>
<dbReference type="InterPro" id="IPR013658">
    <property type="entry name" value="SGL"/>
</dbReference>
<feature type="active site" description="Proton donor/acceptor" evidence="2">
    <location>
        <position position="189"/>
    </location>
</feature>
<dbReference type="InterPro" id="IPR011042">
    <property type="entry name" value="6-blade_b-propeller_TolB-like"/>
</dbReference>
<feature type="binding site" evidence="3">
    <location>
        <position position="19"/>
    </location>
    <ligand>
        <name>a divalent metal cation</name>
        <dbReference type="ChEBI" id="CHEBI:60240"/>
    </ligand>
</feature>
<comment type="similarity">
    <text evidence="1">Belongs to the SMP-30/CGR1 family.</text>
</comment>
<dbReference type="PANTHER" id="PTHR10907">
    <property type="entry name" value="REGUCALCIN"/>
    <property type="match status" value="1"/>
</dbReference>
<dbReference type="AlphaFoldDB" id="A0A367XYL5"/>
<dbReference type="EMBL" id="QORO01000003">
    <property type="protein sequence ID" value="RCK58684.1"/>
    <property type="molecule type" value="Genomic_DNA"/>
</dbReference>
<keyword evidence="3" id="KW-0479">Metal-binding</keyword>
<evidence type="ECO:0000313" key="6">
    <source>
        <dbReference type="Proteomes" id="UP000253508"/>
    </source>
</evidence>
<dbReference type="Gene3D" id="2.120.10.30">
    <property type="entry name" value="TolB, C-terminal domain"/>
    <property type="match status" value="1"/>
</dbReference>
<protein>
    <submittedName>
        <fullName evidence="5">SMP-30/gluconolactonase/LRE family protein</fullName>
    </submittedName>
</protein>
<feature type="binding site" evidence="3">
    <location>
        <position position="145"/>
    </location>
    <ligand>
        <name>a divalent metal cation</name>
        <dbReference type="ChEBI" id="CHEBI:60240"/>
    </ligand>
</feature>
<evidence type="ECO:0000256" key="1">
    <source>
        <dbReference type="ARBA" id="ARBA00008853"/>
    </source>
</evidence>
<evidence type="ECO:0000256" key="3">
    <source>
        <dbReference type="PIRSR" id="PIRSR605511-2"/>
    </source>
</evidence>
<accession>A0A367XYL5</accession>
<evidence type="ECO:0000256" key="2">
    <source>
        <dbReference type="PIRSR" id="PIRSR605511-1"/>
    </source>
</evidence>
<comment type="cofactor">
    <cofactor evidence="3">
        <name>Zn(2+)</name>
        <dbReference type="ChEBI" id="CHEBI:29105"/>
    </cofactor>
    <text evidence="3">Binds 1 divalent metal cation per subunit.</text>
</comment>
<dbReference type="InterPro" id="IPR005511">
    <property type="entry name" value="SMP-30"/>
</dbReference>
<feature type="binding site" evidence="3">
    <location>
        <position position="96"/>
    </location>
    <ligand>
        <name>substrate</name>
    </ligand>
</feature>
<feature type="binding site" evidence="3">
    <location>
        <position position="189"/>
    </location>
    <ligand>
        <name>a divalent metal cation</name>
        <dbReference type="ChEBI" id="CHEBI:60240"/>
    </ligand>
</feature>
<evidence type="ECO:0000259" key="4">
    <source>
        <dbReference type="Pfam" id="PF08450"/>
    </source>
</evidence>